<keyword evidence="10" id="KW-0328">Glycosyltransferase</keyword>
<dbReference type="InterPro" id="IPR004516">
    <property type="entry name" value="HisRS/HisZ"/>
</dbReference>
<name>A0A401LDM2_9FIRM</name>
<keyword evidence="11" id="KW-1185">Reference proteome</keyword>
<organism evidence="10 11">
    <name type="scientific">Anaerotignum faecicola</name>
    <dbReference type="NCBI Taxonomy" id="2358141"/>
    <lineage>
        <taxon>Bacteria</taxon>
        <taxon>Bacillati</taxon>
        <taxon>Bacillota</taxon>
        <taxon>Clostridia</taxon>
        <taxon>Lachnospirales</taxon>
        <taxon>Anaerotignaceae</taxon>
        <taxon>Anaerotignum</taxon>
    </lineage>
</organism>
<dbReference type="UniPathway" id="UPA00031">
    <property type="reaction ID" value="UER00006"/>
</dbReference>
<dbReference type="GO" id="GO:0000105">
    <property type="term" value="P:L-histidine biosynthetic process"/>
    <property type="evidence" value="ECO:0007669"/>
    <property type="project" value="UniProtKB-UniRule"/>
</dbReference>
<gene>
    <name evidence="7 10" type="primary">hisZ</name>
    <name evidence="10" type="ORF">KGMB03357_12940</name>
</gene>
<keyword evidence="5 7" id="KW-0963">Cytoplasm</keyword>
<evidence type="ECO:0000313" key="11">
    <source>
        <dbReference type="Proteomes" id="UP000287361"/>
    </source>
</evidence>
<dbReference type="Pfam" id="PF13393">
    <property type="entry name" value="tRNA-synt_His"/>
    <property type="match status" value="1"/>
</dbReference>
<feature type="binding site" evidence="8">
    <location>
        <position position="109"/>
    </location>
    <ligand>
        <name>L-histidine</name>
        <dbReference type="ChEBI" id="CHEBI:57595"/>
    </ligand>
</feature>
<evidence type="ECO:0000256" key="2">
    <source>
        <dbReference type="ARBA" id="ARBA00004667"/>
    </source>
</evidence>
<dbReference type="GO" id="GO:0140096">
    <property type="term" value="F:catalytic activity, acting on a protein"/>
    <property type="evidence" value="ECO:0007669"/>
    <property type="project" value="UniProtKB-ARBA"/>
</dbReference>
<comment type="function">
    <text evidence="6 7">Required for the first step of histidine biosynthesis. May allow the feedback regulation of ATP phosphoribosyltransferase activity by histidine.</text>
</comment>
<dbReference type="GO" id="GO:0016757">
    <property type="term" value="F:glycosyltransferase activity"/>
    <property type="evidence" value="ECO:0007669"/>
    <property type="project" value="UniProtKB-KW"/>
</dbReference>
<dbReference type="HAMAP" id="MF_00125">
    <property type="entry name" value="HisZ"/>
    <property type="match status" value="1"/>
</dbReference>
<dbReference type="InterPro" id="IPR041715">
    <property type="entry name" value="HisRS-like_core"/>
</dbReference>
<sequence length="375" mass="42210">MKPEEMLLKKEERVSFSLRALFEQYGYRKFKMSKFEEYDFYAENRSFLHSEAILTFTGLDGKLLALKPDVTLSIVKNTKGSRDTAERVYYNENVYRARKGAGEYKEIMQVGLEYIGEVDAYATLEVLLLAQKSLKVISDAYILDVSHMGFVAGLMEEVALPYAQQDRILDCISEKNIHGIRAVCKENGVAADLTERLEGLASLYGSLEETLPQAKALCCNEKMEQAVQELENILRCLKIGGNEEKVNLDFSIVNDMDYYTGIIFQGFINGVPSSILSGGRYDNLLRKLGKDADAIGFAVYLDLLERFDSKEKEYDVDTLLLYEEGADVAALAQAAQMLTDNGQSVLVQRKNTGNVKYKQLLCMKDRGLEIVAELD</sequence>
<feature type="domain" description="Class II Histidinyl-tRNA synthetase (HisRS)-like catalytic core" evidence="9">
    <location>
        <begin position="9"/>
        <end position="302"/>
    </location>
</feature>
<dbReference type="Proteomes" id="UP000287361">
    <property type="component" value="Unassembled WGS sequence"/>
</dbReference>
<evidence type="ECO:0000256" key="7">
    <source>
        <dbReference type="HAMAP-Rule" id="MF_00125"/>
    </source>
</evidence>
<evidence type="ECO:0000256" key="6">
    <source>
        <dbReference type="ARBA" id="ARBA00025246"/>
    </source>
</evidence>
<dbReference type="PIRSF" id="PIRSF001549">
    <property type="entry name" value="His-tRNA_synth"/>
    <property type="match status" value="1"/>
</dbReference>
<comment type="subunit">
    <text evidence="7">Heteromultimer composed of HisG and HisZ subunits.</text>
</comment>
<reference evidence="10 11" key="1">
    <citation type="submission" date="2018-10" db="EMBL/GenBank/DDBJ databases">
        <title>Draft Genome Sequence of Anaerotignum sp. KCTC 15736.</title>
        <authorList>
            <person name="Choi S.H."/>
            <person name="Kim J.S."/>
            <person name="Kang S.W."/>
            <person name="Lee J.S."/>
            <person name="Park S.H."/>
        </authorList>
    </citation>
    <scope>NUCLEOTIDE SEQUENCE [LARGE SCALE GENOMIC DNA]</scope>
    <source>
        <strain evidence="10 11">KCTC 15736</strain>
    </source>
</reference>
<feature type="binding site" evidence="8">
    <location>
        <position position="113"/>
    </location>
    <ligand>
        <name>L-histidine</name>
        <dbReference type="ChEBI" id="CHEBI:57595"/>
    </ligand>
</feature>
<evidence type="ECO:0000256" key="1">
    <source>
        <dbReference type="ARBA" id="ARBA00004496"/>
    </source>
</evidence>
<dbReference type="AlphaFoldDB" id="A0A401LDM2"/>
<dbReference type="PANTHER" id="PTHR11476">
    <property type="entry name" value="HISTIDYL-TRNA SYNTHETASE"/>
    <property type="match status" value="1"/>
</dbReference>
<proteinExistence type="inferred from homology"/>
<comment type="similarity">
    <text evidence="3 7">Belongs to the class-II aminoacyl-tRNA synthetase family. HisZ subfamily.</text>
</comment>
<feature type="binding site" evidence="8">
    <location>
        <position position="96"/>
    </location>
    <ligand>
        <name>L-histidine</name>
        <dbReference type="ChEBI" id="CHEBI:57595"/>
    </ligand>
</feature>
<keyword evidence="7" id="KW-0028">Amino-acid biosynthesis</keyword>
<dbReference type="PANTHER" id="PTHR11476:SF7">
    <property type="entry name" value="HISTIDINE--TRNA LIGASE"/>
    <property type="match status" value="1"/>
</dbReference>
<dbReference type="EMBL" id="BHVZ01000002">
    <property type="protein sequence ID" value="GCB29633.1"/>
    <property type="molecule type" value="Genomic_DNA"/>
</dbReference>
<evidence type="ECO:0000259" key="9">
    <source>
        <dbReference type="Pfam" id="PF13393"/>
    </source>
</evidence>
<feature type="binding site" evidence="8">
    <location>
        <begin position="69"/>
        <end position="71"/>
    </location>
    <ligand>
        <name>L-histidine</name>
        <dbReference type="ChEBI" id="CHEBI:57595"/>
    </ligand>
</feature>
<dbReference type="Gene3D" id="3.30.930.10">
    <property type="entry name" value="Bira Bifunctional Protein, Domain 2"/>
    <property type="match status" value="1"/>
</dbReference>
<dbReference type="InterPro" id="IPR045864">
    <property type="entry name" value="aa-tRNA-synth_II/BPL/LPL"/>
</dbReference>
<dbReference type="GO" id="GO:0005737">
    <property type="term" value="C:cytoplasm"/>
    <property type="evidence" value="ECO:0007669"/>
    <property type="project" value="UniProtKB-SubCell"/>
</dbReference>
<keyword evidence="7" id="KW-0368">Histidine biosynthesis</keyword>
<accession>A0A401LDM2</accession>
<dbReference type="SUPFAM" id="SSF55681">
    <property type="entry name" value="Class II aaRS and biotin synthetases"/>
    <property type="match status" value="1"/>
</dbReference>
<evidence type="ECO:0000313" key="10">
    <source>
        <dbReference type="EMBL" id="GCB29633.1"/>
    </source>
</evidence>
<evidence type="ECO:0000256" key="5">
    <source>
        <dbReference type="ARBA" id="ARBA00022490"/>
    </source>
</evidence>
<comment type="subcellular location">
    <subcellularLocation>
        <location evidence="1 7">Cytoplasm</location>
    </subcellularLocation>
</comment>
<comment type="miscellaneous">
    <text evidence="7">This function is generally fulfilled by the C-terminal part of HisG, which is missing in some bacteria such as this one.</text>
</comment>
<keyword evidence="10" id="KW-0808">Transferase</keyword>
<dbReference type="OrthoDB" id="9800814at2"/>
<evidence type="ECO:0000256" key="4">
    <source>
        <dbReference type="ARBA" id="ARBA00020397"/>
    </source>
</evidence>
<dbReference type="InterPro" id="IPR004517">
    <property type="entry name" value="HisZ"/>
</dbReference>
<comment type="caution">
    <text evidence="10">The sequence shown here is derived from an EMBL/GenBank/DDBJ whole genome shotgun (WGS) entry which is preliminary data.</text>
</comment>
<protein>
    <recommendedName>
        <fullName evidence="4 7">ATP phosphoribosyltransferase regulatory subunit</fullName>
    </recommendedName>
</protein>
<comment type="pathway">
    <text evidence="2 7">Amino-acid biosynthesis; L-histidine biosynthesis; L-histidine from 5-phospho-alpha-D-ribose 1-diphosphate: step 1/9.</text>
</comment>
<evidence type="ECO:0000256" key="3">
    <source>
        <dbReference type="ARBA" id="ARBA00005539"/>
    </source>
</evidence>
<evidence type="ECO:0000256" key="8">
    <source>
        <dbReference type="PIRSR" id="PIRSR001549-1"/>
    </source>
</evidence>
<feature type="binding site" evidence="8">
    <location>
        <begin position="258"/>
        <end position="259"/>
    </location>
    <ligand>
        <name>L-histidine</name>
        <dbReference type="ChEBI" id="CHEBI:57595"/>
    </ligand>
</feature>